<dbReference type="Gene3D" id="3.10.20.310">
    <property type="entry name" value="membrane protein fhac"/>
    <property type="match status" value="3"/>
</dbReference>
<evidence type="ECO:0000256" key="2">
    <source>
        <dbReference type="ARBA" id="ARBA00022692"/>
    </source>
</evidence>
<dbReference type="GO" id="GO:0019867">
    <property type="term" value="C:outer membrane"/>
    <property type="evidence" value="ECO:0007669"/>
    <property type="project" value="InterPro"/>
</dbReference>
<evidence type="ECO:0000256" key="3">
    <source>
        <dbReference type="ARBA" id="ARBA00022729"/>
    </source>
</evidence>
<keyword evidence="3" id="KW-0732">Signal</keyword>
<dbReference type="PANTHER" id="PTHR12815:SF47">
    <property type="entry name" value="TRANSLOCATION AND ASSEMBLY MODULE SUBUNIT TAMA"/>
    <property type="match status" value="1"/>
</dbReference>
<name>A0AAI8CLA6_FERIS</name>
<dbReference type="InterPro" id="IPR000184">
    <property type="entry name" value="Bac_surfAg_D15"/>
</dbReference>
<proteinExistence type="predicted"/>
<dbReference type="AlphaFoldDB" id="A0AAI8CLA6"/>
<evidence type="ECO:0000256" key="1">
    <source>
        <dbReference type="ARBA" id="ARBA00004370"/>
    </source>
</evidence>
<dbReference type="InterPro" id="IPR039910">
    <property type="entry name" value="D15-like"/>
</dbReference>
<organism evidence="7 8">
    <name type="scientific">Fervidobacterium islandicum</name>
    <dbReference type="NCBI Taxonomy" id="2423"/>
    <lineage>
        <taxon>Bacteria</taxon>
        <taxon>Thermotogati</taxon>
        <taxon>Thermotogota</taxon>
        <taxon>Thermotogae</taxon>
        <taxon>Thermotogales</taxon>
        <taxon>Fervidobacteriaceae</taxon>
        <taxon>Fervidobacterium</taxon>
    </lineage>
</organism>
<evidence type="ECO:0000256" key="5">
    <source>
        <dbReference type="ARBA" id="ARBA00023237"/>
    </source>
</evidence>
<comment type="subcellular location">
    <subcellularLocation>
        <location evidence="1">Membrane</location>
    </subcellularLocation>
</comment>
<dbReference type="Gene3D" id="2.40.160.50">
    <property type="entry name" value="membrane protein fhac: a member of the omp85/tpsb transporter family"/>
    <property type="match status" value="1"/>
</dbReference>
<dbReference type="EMBL" id="CP014334">
    <property type="protein sequence ID" value="AMW32699.1"/>
    <property type="molecule type" value="Genomic_DNA"/>
</dbReference>
<keyword evidence="8" id="KW-1185">Reference proteome</keyword>
<evidence type="ECO:0000259" key="6">
    <source>
        <dbReference type="PROSITE" id="PS51779"/>
    </source>
</evidence>
<sequence length="736" mass="82839">MRRKLVLIGLTLLFIFLSATLLGFVLNDVRFEGLRTIEKDELAQAYSTYIGKDINMYAVEDIISNLEELGYFEDVQYNLESVQGKENEKVLVIKVVENEPVTKVSLEIAGPGIISKETLQSSITIQEGKAFSFNKFWESINNIAKIYSDNGYIVATPKSEDKTFAFVYVSGRIDGKNVLFKVTEYVLYDVKFEILSDDEQFKAEFKKIENQVSLSKYKDYTQKNILLKIFDSPRNYVPNLQKRQEFFQFLSKYVYFKVIDISSSEIETDTPAKELVVTVTDNTVVTQPVQLKGIRTKGNTIFTEKELVGEPKEGVYTNFQILKAIQAVKDKYDKAGYYVNLNLEAGSDGYLYIVVTETKVKDVKILGNDRTKTYVFDDLIAVKPGDYLNRNQLQATYIELKKSNFFKDVNLNIEPLDTSNVNVVVAVLEKDKKFDFQGGITWGPVNDRPWYEGFAGVLSLSSTNPFGYGENFSVSLMKALSNTNLSLSFGIRKPFEMPLGFTSSISFNQETEEGTTTTKWSTSAGISTLKLPIGQFSLSTSYSETTVSSETVLTTKTLSLTGTYIYETLDNLYVPMKGYSLTLSGTKYFPFSEQGSDAVSYFAEVTYHFPLSETISLATRIYNSQVFQTSGAPISFSLAGPYQVRGAKSDEKGTVLVLNNNEIRFKEADQIFYFSLFYDIGFVGQDYSFDNLKSSTGLELGLVLPMFGLVRVGVGLQILPTFSPNFNTYFILGQTF</sequence>
<dbReference type="InterPro" id="IPR010827">
    <property type="entry name" value="BamA/TamA_POTRA"/>
</dbReference>
<gene>
    <name evidence="7" type="ORF">NA23_04995</name>
</gene>
<keyword evidence="2" id="KW-0812">Transmembrane</keyword>
<accession>A0AAI8CLA6</accession>
<dbReference type="KEGG" id="fia:NA23_04995"/>
<feature type="domain" description="POTRA" evidence="6">
    <location>
        <begin position="24"/>
        <end position="98"/>
    </location>
</feature>
<reference evidence="7 8" key="1">
    <citation type="journal article" date="2015" name="Stand. Genomic Sci.">
        <title>Genome sequence of a native-feather degrading extremely thermophilic Eubacterium, Fervidobacterium islandicum AW-1.</title>
        <authorList>
            <person name="Lee Y.J."/>
            <person name="Jeong H."/>
            <person name="Park G.S."/>
            <person name="Kwak Y."/>
            <person name="Lee S.J."/>
            <person name="Lee S.J."/>
            <person name="Park M.K."/>
            <person name="Kim J.Y."/>
            <person name="Kang H.K."/>
            <person name="Shin J.H."/>
            <person name="Lee D.W."/>
        </authorList>
    </citation>
    <scope>NUCLEOTIDE SEQUENCE [LARGE SCALE GENOMIC DNA]</scope>
    <source>
        <strain evidence="7 8">AW-1</strain>
    </source>
</reference>
<dbReference type="Pfam" id="PF01103">
    <property type="entry name" value="Omp85"/>
    <property type="match status" value="1"/>
</dbReference>
<dbReference type="RefSeq" id="WP_033190857.1">
    <property type="nucleotide sequence ID" value="NZ_CP014334.2"/>
</dbReference>
<dbReference type="InterPro" id="IPR034746">
    <property type="entry name" value="POTRA"/>
</dbReference>
<dbReference type="Pfam" id="PF07244">
    <property type="entry name" value="POTRA"/>
    <property type="match status" value="3"/>
</dbReference>
<evidence type="ECO:0000313" key="8">
    <source>
        <dbReference type="Proteomes" id="UP000093740"/>
    </source>
</evidence>
<keyword evidence="4" id="KW-0472">Membrane</keyword>
<protein>
    <submittedName>
        <fullName evidence="7">BamA/TamA family outer membrane protein</fullName>
    </submittedName>
</protein>
<dbReference type="PROSITE" id="PS51779">
    <property type="entry name" value="POTRA"/>
    <property type="match status" value="1"/>
</dbReference>
<keyword evidence="5" id="KW-0998">Cell outer membrane</keyword>
<evidence type="ECO:0000313" key="7">
    <source>
        <dbReference type="EMBL" id="AMW32699.1"/>
    </source>
</evidence>
<dbReference type="PANTHER" id="PTHR12815">
    <property type="entry name" value="SORTING AND ASSEMBLY MACHINERY SAMM50 PROTEIN FAMILY MEMBER"/>
    <property type="match status" value="1"/>
</dbReference>
<dbReference type="Proteomes" id="UP000093740">
    <property type="component" value="Chromosome"/>
</dbReference>
<evidence type="ECO:0000256" key="4">
    <source>
        <dbReference type="ARBA" id="ARBA00023136"/>
    </source>
</evidence>